<evidence type="ECO:0000313" key="2">
    <source>
        <dbReference type="EMBL" id="CAI9303598.1"/>
    </source>
</evidence>
<keyword evidence="1" id="KW-0812">Transmembrane</keyword>
<feature type="transmembrane region" description="Helical" evidence="1">
    <location>
        <begin position="51"/>
        <end position="70"/>
    </location>
</feature>
<evidence type="ECO:0000313" key="3">
    <source>
        <dbReference type="Proteomes" id="UP001177003"/>
    </source>
</evidence>
<accession>A0AA36EQ21</accession>
<protein>
    <submittedName>
        <fullName evidence="2">Uncharacterized protein</fullName>
    </submittedName>
</protein>
<sequence>MSSSFLPLLLQPSSPLSSSVTDPPPFDTHRSIILNKVFWASKLNRMDKRNALVMIAGCIAFNSGMCLLRFPEGLANIGKTDGDWVFIYAALIALCISMNVLVVEMSVGATIWKKMEELARKAILIAIIAMAIAFHQILVMDDFWSRLINNGSFIVFMVLASGSIFIQLMSAGYVTK</sequence>
<organism evidence="2 3">
    <name type="scientific">Lactuca saligna</name>
    <name type="common">Willowleaf lettuce</name>
    <dbReference type="NCBI Taxonomy" id="75948"/>
    <lineage>
        <taxon>Eukaryota</taxon>
        <taxon>Viridiplantae</taxon>
        <taxon>Streptophyta</taxon>
        <taxon>Embryophyta</taxon>
        <taxon>Tracheophyta</taxon>
        <taxon>Spermatophyta</taxon>
        <taxon>Magnoliopsida</taxon>
        <taxon>eudicotyledons</taxon>
        <taxon>Gunneridae</taxon>
        <taxon>Pentapetalae</taxon>
        <taxon>asterids</taxon>
        <taxon>campanulids</taxon>
        <taxon>Asterales</taxon>
        <taxon>Asteraceae</taxon>
        <taxon>Cichorioideae</taxon>
        <taxon>Cichorieae</taxon>
        <taxon>Lactucinae</taxon>
        <taxon>Lactuca</taxon>
    </lineage>
</organism>
<keyword evidence="1" id="KW-0472">Membrane</keyword>
<name>A0AA36EQ21_LACSI</name>
<dbReference type="EMBL" id="OX465085">
    <property type="protein sequence ID" value="CAI9303598.1"/>
    <property type="molecule type" value="Genomic_DNA"/>
</dbReference>
<dbReference type="AlphaFoldDB" id="A0AA36EQ21"/>
<feature type="transmembrane region" description="Helical" evidence="1">
    <location>
        <begin position="152"/>
        <end position="174"/>
    </location>
</feature>
<keyword evidence="1" id="KW-1133">Transmembrane helix</keyword>
<evidence type="ECO:0000256" key="1">
    <source>
        <dbReference type="SAM" id="Phobius"/>
    </source>
</evidence>
<keyword evidence="3" id="KW-1185">Reference proteome</keyword>
<reference evidence="2" key="1">
    <citation type="submission" date="2023-04" db="EMBL/GenBank/DDBJ databases">
        <authorList>
            <person name="Vijverberg K."/>
            <person name="Xiong W."/>
            <person name="Schranz E."/>
        </authorList>
    </citation>
    <scope>NUCLEOTIDE SEQUENCE</scope>
</reference>
<gene>
    <name evidence="2" type="ORF">LSALG_LOCUS42023</name>
</gene>
<dbReference type="Proteomes" id="UP001177003">
    <property type="component" value="Chromosome 9"/>
</dbReference>
<feature type="transmembrane region" description="Helical" evidence="1">
    <location>
        <begin position="85"/>
        <end position="110"/>
    </location>
</feature>
<proteinExistence type="predicted"/>
<feature type="transmembrane region" description="Helical" evidence="1">
    <location>
        <begin position="122"/>
        <end position="140"/>
    </location>
</feature>